<dbReference type="EMBL" id="FOZZ01000002">
    <property type="protein sequence ID" value="SFS49380.1"/>
    <property type="molecule type" value="Genomic_DNA"/>
</dbReference>
<proteinExistence type="predicted"/>
<dbReference type="Proteomes" id="UP000198785">
    <property type="component" value="Unassembled WGS sequence"/>
</dbReference>
<protein>
    <submittedName>
        <fullName evidence="1">Uncharacterized protein</fullName>
    </submittedName>
</protein>
<organism evidence="1 2">
    <name type="scientific">Sphingobacterium wenxiniae</name>
    <dbReference type="NCBI Taxonomy" id="683125"/>
    <lineage>
        <taxon>Bacteria</taxon>
        <taxon>Pseudomonadati</taxon>
        <taxon>Bacteroidota</taxon>
        <taxon>Sphingobacteriia</taxon>
        <taxon>Sphingobacteriales</taxon>
        <taxon>Sphingobacteriaceae</taxon>
        <taxon>Sphingobacterium</taxon>
    </lineage>
</organism>
<dbReference type="OrthoDB" id="645138at2"/>
<sequence length="252" mass="28682">MAKQESLVKFRGRIGDLSFSKHRTRGYEARMAGGPDKKRIMSDPNFQRTRENMSEFGSAAQLAKLIRIQLNNLLKGLADKSFRNRLTSIVHRIQKMDRDSVRGERVFKPENSRLLKGLEFNDNSSLSFMFGENLSTSYDRESGEITLTIPEFDPRVDVTLLEGATHIQFTLAAVEQTLDPENIPRPEVQRSAFIPLIGKHLGETLEVNLPPDSEKVVYIMVGITTYQETNDDFYLLNNNPYNVMTIVDVNIP</sequence>
<evidence type="ECO:0000313" key="2">
    <source>
        <dbReference type="Proteomes" id="UP000198785"/>
    </source>
</evidence>
<dbReference type="AlphaFoldDB" id="A0A1I6QAS1"/>
<accession>A0A1I6QAS1</accession>
<dbReference type="RefSeq" id="WP_093363774.1">
    <property type="nucleotide sequence ID" value="NZ_FOZZ01000002.1"/>
</dbReference>
<reference evidence="1 2" key="1">
    <citation type="submission" date="2016-10" db="EMBL/GenBank/DDBJ databases">
        <authorList>
            <person name="de Groot N.N."/>
        </authorList>
    </citation>
    <scope>NUCLEOTIDE SEQUENCE [LARGE SCALE GENOMIC DNA]</scope>
    <source>
        <strain evidence="1 2">DSM 22789</strain>
    </source>
</reference>
<name>A0A1I6QAS1_9SPHI</name>
<gene>
    <name evidence="1" type="ORF">SAMN05660206_102224</name>
</gene>
<dbReference type="STRING" id="683125.SAMN05660206_102224"/>
<evidence type="ECO:0000313" key="1">
    <source>
        <dbReference type="EMBL" id="SFS49380.1"/>
    </source>
</evidence>
<keyword evidence="2" id="KW-1185">Reference proteome</keyword>